<dbReference type="PROSITE" id="PS50088">
    <property type="entry name" value="ANK_REPEAT"/>
    <property type="match status" value="4"/>
</dbReference>
<keyword evidence="1" id="KW-0040">ANK repeat</keyword>
<dbReference type="Pfam" id="PF12796">
    <property type="entry name" value="Ank_2"/>
    <property type="match status" value="2"/>
</dbReference>
<evidence type="ECO:0000256" key="1">
    <source>
        <dbReference type="PROSITE-ProRule" id="PRU00023"/>
    </source>
</evidence>
<feature type="repeat" description="ANK" evidence="1">
    <location>
        <begin position="259"/>
        <end position="291"/>
    </location>
</feature>
<dbReference type="InterPro" id="IPR036770">
    <property type="entry name" value="Ankyrin_rpt-contain_sf"/>
</dbReference>
<feature type="compositionally biased region" description="Low complexity" evidence="2">
    <location>
        <begin position="166"/>
        <end position="179"/>
    </location>
</feature>
<protein>
    <submittedName>
        <fullName evidence="4">Uncharacterized protein</fullName>
    </submittedName>
</protein>
<feature type="repeat" description="ANK" evidence="1">
    <location>
        <begin position="325"/>
        <end position="357"/>
    </location>
</feature>
<dbReference type="Gene3D" id="1.25.40.20">
    <property type="entry name" value="Ankyrin repeat-containing domain"/>
    <property type="match status" value="2"/>
</dbReference>
<dbReference type="PANTHER" id="PTHR24184">
    <property type="entry name" value="SI:CH211-189E2.2"/>
    <property type="match status" value="1"/>
</dbReference>
<dbReference type="SUPFAM" id="SSF48403">
    <property type="entry name" value="Ankyrin repeat"/>
    <property type="match status" value="1"/>
</dbReference>
<evidence type="ECO:0000313" key="3">
    <source>
        <dbReference type="EMBL" id="CAD8740030.1"/>
    </source>
</evidence>
<sequence>MAPLPVVRPAHSMQAGSFTLGQGGKLITPSGQVWVDGADGIAAVKAGKVSSADNEDEKGQREKRGAFIQALMPLPKEGVGYTGSEVQRRRSSLEGLVKLPAIGRSASRSVPTTPRESHIKVEKLELNGLLAQSKKAVPDAGKGGVAAKESSVEEKFEIVAESEAAVAGRGDSAAGDSAVVEQRQEVATPGRQKAAEAPAQSPGAKQRESASVSKAAGSSAAGARTSVPGTVHAAAHCGDSGALQALVDGGAKVDVPDRLGYTPLHFAACYGHDGAVELLLSLGASTGAQCKQGWTPLHVAARSGRVGSAKLLLDKGCDVDSCDKLQWTALHNAACNGNVEVIETLITRGSNVNAQDRDGWTALHFAGRFNNVSAVEKLIDLGADPNLQDVDGWTAMHNSARNGHNRCVKALILGKGNPTLQTRYKENVLHVASRKGKAKVVAIIVKITAGDGTLDTLRTCQDHHGNTPEMISSTPHIRQIITQTTDPSDEHGDNLSYEVDGDSSEKTVVSATGTSRLLSIRGLSKSRACSIQ</sequence>
<accession>A0A6U5BGK2</accession>
<feature type="compositionally biased region" description="Low complexity" evidence="2">
    <location>
        <begin position="209"/>
        <end position="224"/>
    </location>
</feature>
<name>A0A6U5BGK2_HEMAN</name>
<reference evidence="4" key="1">
    <citation type="submission" date="2021-01" db="EMBL/GenBank/DDBJ databases">
        <authorList>
            <person name="Corre E."/>
            <person name="Pelletier E."/>
            <person name="Niang G."/>
            <person name="Scheremetjew M."/>
            <person name="Finn R."/>
            <person name="Kale V."/>
            <person name="Holt S."/>
            <person name="Cochrane G."/>
            <person name="Meng A."/>
            <person name="Brown T."/>
            <person name="Cohen L."/>
        </authorList>
    </citation>
    <scope>NUCLEOTIDE SEQUENCE</scope>
    <source>
        <strain evidence="3">CCMP441</strain>
        <strain evidence="4">CCMP644</strain>
    </source>
</reference>
<dbReference type="PROSITE" id="PS50297">
    <property type="entry name" value="ANK_REP_REGION"/>
    <property type="match status" value="4"/>
</dbReference>
<dbReference type="EMBL" id="HBFX01048209">
    <property type="protein sequence ID" value="CAD8977966.1"/>
    <property type="molecule type" value="Transcribed_RNA"/>
</dbReference>
<dbReference type="InterPro" id="IPR002110">
    <property type="entry name" value="Ankyrin_rpt"/>
</dbReference>
<proteinExistence type="predicted"/>
<feature type="region of interest" description="Disordered" evidence="2">
    <location>
        <begin position="166"/>
        <end position="224"/>
    </location>
</feature>
<dbReference type="AlphaFoldDB" id="A0A6U5BGK2"/>
<organism evidence="4">
    <name type="scientific">Hemiselmis andersenii</name>
    <name type="common">Cryptophyte alga</name>
    <dbReference type="NCBI Taxonomy" id="464988"/>
    <lineage>
        <taxon>Eukaryota</taxon>
        <taxon>Cryptophyceae</taxon>
        <taxon>Cryptomonadales</taxon>
        <taxon>Hemiselmidaceae</taxon>
        <taxon>Hemiselmis</taxon>
    </lineage>
</organism>
<dbReference type="PANTHER" id="PTHR24184:SF11">
    <property type="entry name" value="ANKYRIN REPEAT AND SOCS BOX CONTAINING 3"/>
    <property type="match status" value="1"/>
</dbReference>
<dbReference type="Pfam" id="PF00023">
    <property type="entry name" value="Ank"/>
    <property type="match status" value="1"/>
</dbReference>
<evidence type="ECO:0000313" key="4">
    <source>
        <dbReference type="EMBL" id="CAD8977966.1"/>
    </source>
</evidence>
<dbReference type="EMBL" id="HBFK01010923">
    <property type="protein sequence ID" value="CAD8740030.1"/>
    <property type="molecule type" value="Transcribed_RNA"/>
</dbReference>
<feature type="repeat" description="ANK" evidence="1">
    <location>
        <begin position="292"/>
        <end position="324"/>
    </location>
</feature>
<evidence type="ECO:0000256" key="2">
    <source>
        <dbReference type="SAM" id="MobiDB-lite"/>
    </source>
</evidence>
<dbReference type="SMART" id="SM00248">
    <property type="entry name" value="ANK"/>
    <property type="match status" value="7"/>
</dbReference>
<feature type="repeat" description="ANK" evidence="1">
    <location>
        <begin position="358"/>
        <end position="390"/>
    </location>
</feature>
<gene>
    <name evidence="4" type="ORF">HAND00432_LOCUS28974</name>
    <name evidence="3" type="ORF">HAND1043_LOCUS6522</name>
</gene>
<dbReference type="PRINTS" id="PR01415">
    <property type="entry name" value="ANKYRIN"/>
</dbReference>